<reference evidence="2 3" key="1">
    <citation type="submission" date="2019-07" db="EMBL/GenBank/DDBJ databases">
        <title>Whole genome shotgun sequence of Knoellia locipacati NBRC 109775.</title>
        <authorList>
            <person name="Hosoyama A."/>
            <person name="Uohara A."/>
            <person name="Ohji S."/>
            <person name="Ichikawa N."/>
        </authorList>
    </citation>
    <scope>NUCLEOTIDE SEQUENCE [LARGE SCALE GENOMIC DNA]</scope>
    <source>
        <strain evidence="2 3">NBRC 109775</strain>
    </source>
</reference>
<organism evidence="2 3">
    <name type="scientific">Knoellia locipacati</name>
    <dbReference type="NCBI Taxonomy" id="882824"/>
    <lineage>
        <taxon>Bacteria</taxon>
        <taxon>Bacillati</taxon>
        <taxon>Actinomycetota</taxon>
        <taxon>Actinomycetes</taxon>
        <taxon>Micrococcales</taxon>
        <taxon>Intrasporangiaceae</taxon>
        <taxon>Knoellia</taxon>
    </lineage>
</organism>
<dbReference type="InterPro" id="IPR006311">
    <property type="entry name" value="TAT_signal"/>
</dbReference>
<feature type="chain" id="PRO_5022195863" evidence="1">
    <location>
        <begin position="39"/>
        <end position="287"/>
    </location>
</feature>
<feature type="signal peptide" evidence="1">
    <location>
        <begin position="1"/>
        <end position="38"/>
    </location>
</feature>
<proteinExistence type="predicted"/>
<sequence>MIDVTRSGSPRAPLGRRVFLAGSGAAVLAAVGARPASAALPAVDMEEVLLAAHWDPVKSGTGITAGAGPSVTLVEQALVARGFLDGQYVDGHFGTVTRTAYASWQRSLGYTGLGATGLPGKASLTSLGAQRFSVSRPVTPGSRTTFQGFPFNSRTVAMLAEARVLAGKAFVVEQGSYSPGVDPTSSGTHDGGGTADLDAEALTAQQRTAAVTALRRVGFAAWLRSPSQGSWPWHIHAVATNDTDLSLAAQKQVGAYYEGRNGLANNAADDGPQVTKVTWEQYLRNRA</sequence>
<comment type="caution">
    <text evidence="2">The sequence shown here is derived from an EMBL/GenBank/DDBJ whole genome shotgun (WGS) entry which is preliminary data.</text>
</comment>
<dbReference type="Gene3D" id="1.10.101.10">
    <property type="entry name" value="PGBD-like superfamily/PGBD"/>
    <property type="match status" value="1"/>
</dbReference>
<protein>
    <submittedName>
        <fullName evidence="2">Peptidoglycan-binding protein</fullName>
    </submittedName>
</protein>
<dbReference type="OrthoDB" id="5178799at2"/>
<keyword evidence="3" id="KW-1185">Reference proteome</keyword>
<dbReference type="RefSeq" id="WP_147061586.1">
    <property type="nucleotide sequence ID" value="NZ_BAABDN010000001.1"/>
</dbReference>
<dbReference type="EMBL" id="BKBA01000002">
    <property type="protein sequence ID" value="GEQ12037.1"/>
    <property type="molecule type" value="Genomic_DNA"/>
</dbReference>
<dbReference type="InterPro" id="IPR036366">
    <property type="entry name" value="PGBDSf"/>
</dbReference>
<dbReference type="Proteomes" id="UP000321793">
    <property type="component" value="Unassembled WGS sequence"/>
</dbReference>
<dbReference type="AlphaFoldDB" id="A0A512SVQ0"/>
<name>A0A512SVQ0_9MICO</name>
<accession>A0A512SVQ0</accession>
<dbReference type="SUPFAM" id="SSF47090">
    <property type="entry name" value="PGBD-like"/>
    <property type="match status" value="1"/>
</dbReference>
<evidence type="ECO:0000313" key="2">
    <source>
        <dbReference type="EMBL" id="GEQ12037.1"/>
    </source>
</evidence>
<dbReference type="InterPro" id="IPR036365">
    <property type="entry name" value="PGBD-like_sf"/>
</dbReference>
<dbReference type="PROSITE" id="PS51318">
    <property type="entry name" value="TAT"/>
    <property type="match status" value="1"/>
</dbReference>
<gene>
    <name evidence="2" type="ORF">KLO01_00840</name>
</gene>
<evidence type="ECO:0000256" key="1">
    <source>
        <dbReference type="SAM" id="SignalP"/>
    </source>
</evidence>
<evidence type="ECO:0000313" key="3">
    <source>
        <dbReference type="Proteomes" id="UP000321793"/>
    </source>
</evidence>
<keyword evidence="1" id="KW-0732">Signal</keyword>